<dbReference type="InterPro" id="IPR023393">
    <property type="entry name" value="START-like_dom_sf"/>
</dbReference>
<dbReference type="RefSeq" id="WP_055966355.1">
    <property type="nucleotide sequence ID" value="NZ_FMYN01000007.1"/>
</dbReference>
<dbReference type="Proteomes" id="UP000053797">
    <property type="component" value="Unassembled WGS sequence"/>
</dbReference>
<feature type="domain" description="Activator of Hsp90 ATPase homologue 1/2-like C-terminal" evidence="2">
    <location>
        <begin position="16"/>
        <end position="137"/>
    </location>
</feature>
<dbReference type="CDD" id="cd07814">
    <property type="entry name" value="SRPBCC_CalC_Aha1-like"/>
    <property type="match status" value="1"/>
</dbReference>
<dbReference type="AlphaFoldDB" id="A0A0V8GBP8"/>
<comment type="caution">
    <text evidence="3">The sequence shown here is derived from an EMBL/GenBank/DDBJ whole genome shotgun (WGS) entry which is preliminary data.</text>
</comment>
<dbReference type="GeneID" id="90838751"/>
<name>A0A0V8GBP8_9BACL</name>
<organism evidence="3 4">
    <name type="scientific">Exiguobacterium indicum</name>
    <dbReference type="NCBI Taxonomy" id="296995"/>
    <lineage>
        <taxon>Bacteria</taxon>
        <taxon>Bacillati</taxon>
        <taxon>Bacillota</taxon>
        <taxon>Bacilli</taxon>
        <taxon>Bacillales</taxon>
        <taxon>Bacillales Family XII. Incertae Sedis</taxon>
        <taxon>Exiguobacterium</taxon>
    </lineage>
</organism>
<dbReference type="EMBL" id="LNQL01000007">
    <property type="protein sequence ID" value="KSU47643.1"/>
    <property type="molecule type" value="Genomic_DNA"/>
</dbReference>
<evidence type="ECO:0000259" key="2">
    <source>
        <dbReference type="Pfam" id="PF08327"/>
    </source>
</evidence>
<protein>
    <recommendedName>
        <fullName evidence="2">Activator of Hsp90 ATPase homologue 1/2-like C-terminal domain-containing protein</fullName>
    </recommendedName>
</protein>
<dbReference type="Gene3D" id="3.30.530.20">
    <property type="match status" value="1"/>
</dbReference>
<evidence type="ECO:0000313" key="3">
    <source>
        <dbReference type="EMBL" id="KSU47643.1"/>
    </source>
</evidence>
<dbReference type="Pfam" id="PF08327">
    <property type="entry name" value="AHSA1"/>
    <property type="match status" value="1"/>
</dbReference>
<evidence type="ECO:0000256" key="1">
    <source>
        <dbReference type="ARBA" id="ARBA00006817"/>
    </source>
</evidence>
<sequence>MNQGVEDINHSVSIEAPIEEVWDRISTARSLSQWFMPNDLIARPGYEFHLQSPFGPSPCTVLSVLPEKELSFRWDEDGWIVTFSLSTMNDLTIFTVNHSGWKNANDLVPKVKQPQGQVRNFMSQGWYGMLQKLKETL</sequence>
<dbReference type="InterPro" id="IPR013538">
    <property type="entry name" value="ASHA1/2-like_C"/>
</dbReference>
<proteinExistence type="inferred from homology"/>
<comment type="similarity">
    <text evidence="1">Belongs to the AHA1 family.</text>
</comment>
<dbReference type="OrthoDB" id="2355173at2"/>
<evidence type="ECO:0000313" key="4">
    <source>
        <dbReference type="Proteomes" id="UP000053797"/>
    </source>
</evidence>
<dbReference type="SUPFAM" id="SSF55961">
    <property type="entry name" value="Bet v1-like"/>
    <property type="match status" value="1"/>
</dbReference>
<gene>
    <name evidence="3" type="ORF">AS033_15425</name>
</gene>
<reference evidence="3 4" key="1">
    <citation type="journal article" date="2015" name="Int. J. Syst. Evol. Microbiol.">
        <title>Exiguobacterium enclense sp. nov., isolated from sediment.</title>
        <authorList>
            <person name="Dastager S.G."/>
            <person name="Mawlankar R."/>
            <person name="Sonalkar V.V."/>
            <person name="Thorat M.N."/>
            <person name="Mual P."/>
            <person name="Verma A."/>
            <person name="Krishnamurthi S."/>
            <person name="Tang S.K."/>
            <person name="Li W.J."/>
        </authorList>
    </citation>
    <scope>NUCLEOTIDE SEQUENCE [LARGE SCALE GENOMIC DNA]</scope>
    <source>
        <strain evidence="3 4">NIO-1109</strain>
    </source>
</reference>
<accession>A0A0V8GBP8</accession>